<feature type="transmembrane region" description="Helical" evidence="9">
    <location>
        <begin position="256"/>
        <end position="283"/>
    </location>
</feature>
<evidence type="ECO:0000256" key="6">
    <source>
        <dbReference type="ARBA" id="ARBA00022989"/>
    </source>
</evidence>
<keyword evidence="8 9" id="KW-0472">Membrane</keyword>
<feature type="transmembrane region" description="Helical" evidence="9">
    <location>
        <begin position="181"/>
        <end position="202"/>
    </location>
</feature>
<keyword evidence="7 9" id="KW-0811">Translocation</keyword>
<evidence type="ECO:0000313" key="11">
    <source>
        <dbReference type="EMBL" id="OGG08982.1"/>
    </source>
</evidence>
<evidence type="ECO:0000313" key="12">
    <source>
        <dbReference type="Proteomes" id="UP000176854"/>
    </source>
</evidence>
<feature type="transmembrane region" description="Helical" evidence="9">
    <location>
        <begin position="121"/>
        <end position="142"/>
    </location>
</feature>
<keyword evidence="2 9" id="KW-0813">Transport</keyword>
<dbReference type="InterPro" id="IPR022645">
    <property type="entry name" value="SecD/SecF_bac"/>
</dbReference>
<comment type="similarity">
    <text evidence="9">Belongs to the SecD/SecF family. SecF subfamily.</text>
</comment>
<comment type="subunit">
    <text evidence="9">Forms a complex with SecD. Part of the essential Sec protein translocation apparatus which comprises SecA, SecYEG and auxiliary proteins SecDF. Other proteins may also be involved.</text>
</comment>
<dbReference type="GO" id="GO:0006605">
    <property type="term" value="P:protein targeting"/>
    <property type="evidence" value="ECO:0007669"/>
    <property type="project" value="UniProtKB-UniRule"/>
</dbReference>
<keyword evidence="6 9" id="KW-1133">Transmembrane helix</keyword>
<dbReference type="Proteomes" id="UP000176854">
    <property type="component" value="Unassembled WGS sequence"/>
</dbReference>
<keyword evidence="5 9" id="KW-0653">Protein transport</keyword>
<evidence type="ECO:0000256" key="3">
    <source>
        <dbReference type="ARBA" id="ARBA00022475"/>
    </source>
</evidence>
<dbReference type="InterPro" id="IPR005665">
    <property type="entry name" value="SecF_bac"/>
</dbReference>
<evidence type="ECO:0000256" key="8">
    <source>
        <dbReference type="ARBA" id="ARBA00023136"/>
    </source>
</evidence>
<dbReference type="SUPFAM" id="SSF82866">
    <property type="entry name" value="Multidrug efflux transporter AcrB transmembrane domain"/>
    <property type="match status" value="1"/>
</dbReference>
<reference evidence="11 12" key="1">
    <citation type="journal article" date="2016" name="Nat. Commun.">
        <title>Thousands of microbial genomes shed light on interconnected biogeochemical processes in an aquifer system.</title>
        <authorList>
            <person name="Anantharaman K."/>
            <person name="Brown C.T."/>
            <person name="Hug L.A."/>
            <person name="Sharon I."/>
            <person name="Castelle C.J."/>
            <person name="Probst A.J."/>
            <person name="Thomas B.C."/>
            <person name="Singh A."/>
            <person name="Wilkins M.J."/>
            <person name="Karaoz U."/>
            <person name="Brodie E.L."/>
            <person name="Williams K.H."/>
            <person name="Hubbard S.S."/>
            <person name="Banfield J.F."/>
        </authorList>
    </citation>
    <scope>NUCLEOTIDE SEQUENCE [LARGE SCALE GENOMIC DNA]</scope>
</reference>
<dbReference type="NCBIfam" id="TIGR00966">
    <property type="entry name" value="transloc_SecF"/>
    <property type="match status" value="1"/>
</dbReference>
<proteinExistence type="inferred from homology"/>
<dbReference type="PRINTS" id="PR01755">
    <property type="entry name" value="SECFTRNLCASE"/>
</dbReference>
<evidence type="ECO:0000256" key="4">
    <source>
        <dbReference type="ARBA" id="ARBA00022692"/>
    </source>
</evidence>
<dbReference type="InterPro" id="IPR048634">
    <property type="entry name" value="SecD_SecF_C"/>
</dbReference>
<dbReference type="GO" id="GO:0065002">
    <property type="term" value="P:intracellular protein transmembrane transport"/>
    <property type="evidence" value="ECO:0007669"/>
    <property type="project" value="UniProtKB-UniRule"/>
</dbReference>
<accession>A0A1F5ZA37</accession>
<keyword evidence="4 9" id="KW-0812">Transmembrane</keyword>
<keyword evidence="3 9" id="KW-1003">Cell membrane</keyword>
<dbReference type="GO" id="GO:0005886">
    <property type="term" value="C:plasma membrane"/>
    <property type="evidence" value="ECO:0007669"/>
    <property type="project" value="UniProtKB-SubCell"/>
</dbReference>
<dbReference type="PANTHER" id="PTHR30081">
    <property type="entry name" value="PROTEIN-EXPORT MEMBRANE PROTEIN SEC"/>
    <property type="match status" value="1"/>
</dbReference>
<evidence type="ECO:0000259" key="10">
    <source>
        <dbReference type="Pfam" id="PF02355"/>
    </source>
</evidence>
<dbReference type="HAMAP" id="MF_01464_B">
    <property type="entry name" value="SecF_B"/>
    <property type="match status" value="1"/>
</dbReference>
<dbReference type="Pfam" id="PF02355">
    <property type="entry name" value="SecD_SecF_C"/>
    <property type="match status" value="1"/>
</dbReference>
<comment type="function">
    <text evidence="9">Part of the Sec protein translocase complex. Interacts with the SecYEG preprotein conducting channel. SecDF uses the proton motive force (PMF) to complete protein translocation after the ATP-dependent function of SecA.</text>
</comment>
<evidence type="ECO:0000256" key="5">
    <source>
        <dbReference type="ARBA" id="ARBA00022927"/>
    </source>
</evidence>
<dbReference type="GO" id="GO:0015450">
    <property type="term" value="F:protein-transporting ATPase activity"/>
    <property type="evidence" value="ECO:0007669"/>
    <property type="project" value="InterPro"/>
</dbReference>
<feature type="domain" description="Protein export membrane protein SecD/SecF C-terminal" evidence="10">
    <location>
        <begin position="97"/>
        <end position="284"/>
    </location>
</feature>
<dbReference type="EMBL" id="MFJC01000033">
    <property type="protein sequence ID" value="OGG08982.1"/>
    <property type="molecule type" value="Genomic_DNA"/>
</dbReference>
<organism evidence="11 12">
    <name type="scientific">Candidatus Gottesmanbacteria bacterium RBG_16_43_7</name>
    <dbReference type="NCBI Taxonomy" id="1798373"/>
    <lineage>
        <taxon>Bacteria</taxon>
        <taxon>Candidatus Gottesmaniibacteriota</taxon>
    </lineage>
</organism>
<comment type="subcellular location">
    <subcellularLocation>
        <location evidence="1 9">Cell membrane</location>
        <topology evidence="1 9">Multi-pass membrane protein</topology>
    </subcellularLocation>
</comment>
<comment type="caution">
    <text evidence="11">The sequence shown here is derived from an EMBL/GenBank/DDBJ whole genome shotgun (WGS) entry which is preliminary data.</text>
</comment>
<protein>
    <recommendedName>
        <fullName evidence="9">Protein-export membrane protein SecF</fullName>
    </recommendedName>
</protein>
<name>A0A1F5ZA37_9BACT</name>
<feature type="transmembrane region" description="Helical" evidence="9">
    <location>
        <begin position="149"/>
        <end position="175"/>
    </location>
</feature>
<evidence type="ECO:0000256" key="7">
    <source>
        <dbReference type="ARBA" id="ARBA00023010"/>
    </source>
</evidence>
<dbReference type="Gene3D" id="1.20.1640.10">
    <property type="entry name" value="Multidrug efflux transporter AcrB transmembrane domain"/>
    <property type="match status" value="1"/>
</dbReference>
<gene>
    <name evidence="9" type="primary">secF</name>
    <name evidence="11" type="ORF">A2154_05240</name>
</gene>
<evidence type="ECO:0000256" key="1">
    <source>
        <dbReference type="ARBA" id="ARBA00004651"/>
    </source>
</evidence>
<evidence type="ECO:0000256" key="9">
    <source>
        <dbReference type="HAMAP-Rule" id="MF_01464"/>
    </source>
</evidence>
<dbReference type="InterPro" id="IPR022813">
    <property type="entry name" value="SecD/SecF_arch_bac"/>
</dbReference>
<feature type="transmembrane region" description="Helical" evidence="9">
    <location>
        <begin position="233"/>
        <end position="250"/>
    </location>
</feature>
<sequence>MIRFSKYITVYILLSSAVLLPGIFSLVRWGLKPAIDFAGGTLIELKLPQNIGERDIKQVAARNDLTLSSLQITSQGTVLLRTKTTIPKTVNAFVTDLITPATNSAEIIRQETVGPVLGKELLFKAIVAAFIAVVGILLYVAYAFSNFRFGMAAIIALGHDLLVVSGAFSLLGHFWGVEVDTLFVTAVLTTMSFSVHDTIVVFDRIREHLKKDNRAPLTDVVDRALTETMGRSLANSFTIILMLLALVLMGGETVKWFAVALLIGTISGTYSSPFVAAPVLILWNRLKLKKKIKTPIKQI</sequence>
<dbReference type="PANTHER" id="PTHR30081:SF8">
    <property type="entry name" value="PROTEIN TRANSLOCASE SUBUNIT SECF"/>
    <property type="match status" value="1"/>
</dbReference>
<dbReference type="STRING" id="1798373.A2154_05240"/>
<evidence type="ECO:0000256" key="2">
    <source>
        <dbReference type="ARBA" id="ARBA00022448"/>
    </source>
</evidence>
<dbReference type="GO" id="GO:0043952">
    <property type="term" value="P:protein transport by the Sec complex"/>
    <property type="evidence" value="ECO:0007669"/>
    <property type="project" value="UniProtKB-UniRule"/>
</dbReference>
<feature type="transmembrane region" description="Helical" evidence="9">
    <location>
        <begin position="7"/>
        <end position="27"/>
    </location>
</feature>
<dbReference type="AlphaFoldDB" id="A0A1F5ZA37"/>